<dbReference type="Pfam" id="PF20520">
    <property type="entry name" value="Ac45-VOA1_TM"/>
    <property type="match status" value="1"/>
</dbReference>
<proteinExistence type="inferred from homology"/>
<gene>
    <name evidence="8" type="ORF">TcWFU_008003</name>
</gene>
<dbReference type="PANTHER" id="PTHR12471:SF7">
    <property type="entry name" value="V-TYPE PROTON ATPASE SUBUNIT S1"/>
    <property type="match status" value="1"/>
</dbReference>
<feature type="domain" description="V-type proton ATPase subunit S1/VOA1 transmembrane" evidence="7">
    <location>
        <begin position="56"/>
        <end position="94"/>
    </location>
</feature>
<comment type="caution">
    <text evidence="8">The sequence shown here is derived from an EMBL/GenBank/DDBJ whole genome shotgun (WGS) entry which is preliminary data.</text>
</comment>
<evidence type="ECO:0000256" key="6">
    <source>
        <dbReference type="SAM" id="Phobius"/>
    </source>
</evidence>
<dbReference type="Proteomes" id="UP001651158">
    <property type="component" value="Unassembled WGS sequence"/>
</dbReference>
<evidence type="ECO:0000256" key="1">
    <source>
        <dbReference type="ARBA" id="ARBA00004167"/>
    </source>
</evidence>
<evidence type="ECO:0000256" key="5">
    <source>
        <dbReference type="ARBA" id="ARBA00023136"/>
    </source>
</evidence>
<feature type="transmembrane region" description="Helical" evidence="6">
    <location>
        <begin position="62"/>
        <end position="81"/>
    </location>
</feature>
<name>A0ABR4QSJ4_9CEST</name>
<protein>
    <submittedName>
        <fullName evidence="8">V-type proton ATPase subunit S1</fullName>
    </submittedName>
</protein>
<comment type="similarity">
    <text evidence="2">Belongs to the vacuolar ATPase subunit S1 family.</text>
</comment>
<comment type="subcellular location">
    <subcellularLocation>
        <location evidence="1">Membrane</location>
        <topology evidence="1">Single-pass membrane protein</topology>
    </subcellularLocation>
</comment>
<accession>A0ABR4QSJ4</accession>
<dbReference type="PANTHER" id="PTHR12471">
    <property type="entry name" value="VACUOLAR ATP SYNTHASE SUBUNIT S1"/>
    <property type="match status" value="1"/>
</dbReference>
<sequence length="107" mass="11737">MKWSNSPISMGFKCSDMGRIAAINSTPSVEFSFLGLQVQPFGITDGVFTEANDCVGFFTTEIFSNLFVIFLLLSIFTYGLVMMMGVQTNDSFDDPKHKAIQIGGTTD</sequence>
<dbReference type="EMBL" id="JAKROA010000001">
    <property type="protein sequence ID" value="KAL5112634.1"/>
    <property type="molecule type" value="Genomic_DNA"/>
</dbReference>
<keyword evidence="4 6" id="KW-1133">Transmembrane helix</keyword>
<keyword evidence="5 6" id="KW-0472">Membrane</keyword>
<evidence type="ECO:0000313" key="9">
    <source>
        <dbReference type="Proteomes" id="UP001651158"/>
    </source>
</evidence>
<evidence type="ECO:0000256" key="2">
    <source>
        <dbReference type="ARBA" id="ARBA00009037"/>
    </source>
</evidence>
<organism evidence="8 9">
    <name type="scientific">Taenia crassiceps</name>
    <dbReference type="NCBI Taxonomy" id="6207"/>
    <lineage>
        <taxon>Eukaryota</taxon>
        <taxon>Metazoa</taxon>
        <taxon>Spiralia</taxon>
        <taxon>Lophotrochozoa</taxon>
        <taxon>Platyhelminthes</taxon>
        <taxon>Cestoda</taxon>
        <taxon>Eucestoda</taxon>
        <taxon>Cyclophyllidea</taxon>
        <taxon>Taeniidae</taxon>
        <taxon>Taenia</taxon>
    </lineage>
</organism>
<evidence type="ECO:0000259" key="7">
    <source>
        <dbReference type="Pfam" id="PF20520"/>
    </source>
</evidence>
<evidence type="ECO:0000313" key="8">
    <source>
        <dbReference type="EMBL" id="KAL5112634.1"/>
    </source>
</evidence>
<evidence type="ECO:0000256" key="3">
    <source>
        <dbReference type="ARBA" id="ARBA00022692"/>
    </source>
</evidence>
<evidence type="ECO:0000256" key="4">
    <source>
        <dbReference type="ARBA" id="ARBA00022989"/>
    </source>
</evidence>
<reference evidence="8 9" key="1">
    <citation type="journal article" date="2022" name="Front. Cell. Infect. Microbiol.">
        <title>The Genomes of Two Strains of Taenia crassiceps the Animal Model for the Study of Human Cysticercosis.</title>
        <authorList>
            <person name="Bobes R.J."/>
            <person name="Estrada K."/>
            <person name="Rios-Valencia D.G."/>
            <person name="Calderon-Gallegos A."/>
            <person name="de la Torre P."/>
            <person name="Carrero J.C."/>
            <person name="Sanchez-Flores A."/>
            <person name="Laclette J.P."/>
        </authorList>
    </citation>
    <scope>NUCLEOTIDE SEQUENCE [LARGE SCALE GENOMIC DNA]</scope>
    <source>
        <strain evidence="8">WFUcys</strain>
    </source>
</reference>
<keyword evidence="9" id="KW-1185">Reference proteome</keyword>
<keyword evidence="3 6" id="KW-0812">Transmembrane</keyword>
<dbReference type="InterPro" id="IPR008388">
    <property type="entry name" value="Ac45_acc_su"/>
</dbReference>
<dbReference type="InterPro" id="IPR046756">
    <property type="entry name" value="VAS1/VOA1_TM"/>
</dbReference>